<reference evidence="5 6" key="1">
    <citation type="submission" date="2018-07" db="EMBL/GenBank/DDBJ databases">
        <title>High-quality-draft genome sequence of Gaiella occulta.</title>
        <authorList>
            <person name="Severino R."/>
            <person name="Froufe H.J.C."/>
            <person name="Rainey F.A."/>
            <person name="Barroso C."/>
            <person name="Albuquerque L."/>
            <person name="Lobo-Da-Cunha A."/>
            <person name="Da Costa M.S."/>
            <person name="Egas C."/>
        </authorList>
    </citation>
    <scope>NUCLEOTIDE SEQUENCE [LARGE SCALE GENOMIC DNA]</scope>
    <source>
        <strain evidence="5 6">F2-233</strain>
    </source>
</reference>
<evidence type="ECO:0000313" key="5">
    <source>
        <dbReference type="EMBL" id="RDI74720.1"/>
    </source>
</evidence>
<dbReference type="GO" id="GO:0016791">
    <property type="term" value="F:phosphatase activity"/>
    <property type="evidence" value="ECO:0007669"/>
    <property type="project" value="TreeGrafter"/>
</dbReference>
<gene>
    <name evidence="5" type="ORF">Gocc_1609</name>
</gene>
<comment type="caution">
    <text evidence="5">The sequence shown here is derived from an EMBL/GenBank/DDBJ whole genome shotgun (WGS) entry which is preliminary data.</text>
</comment>
<evidence type="ECO:0000256" key="3">
    <source>
        <dbReference type="ARBA" id="ARBA00022801"/>
    </source>
</evidence>
<dbReference type="Pfam" id="PF00702">
    <property type="entry name" value="Hydrolase"/>
    <property type="match status" value="1"/>
</dbReference>
<dbReference type="GO" id="GO:0046872">
    <property type="term" value="F:metal ion binding"/>
    <property type="evidence" value="ECO:0007669"/>
    <property type="project" value="UniProtKB-KW"/>
</dbReference>
<reference evidence="6" key="2">
    <citation type="journal article" date="2019" name="MicrobiologyOpen">
        <title>High-quality draft genome sequence of Gaiella occulta isolated from a 150 meter deep mineral water borehole and comparison with the genome sequences of other deep-branching lineages of the phylum Actinobacteria.</title>
        <authorList>
            <person name="Severino R."/>
            <person name="Froufe H.J.C."/>
            <person name="Barroso C."/>
            <person name="Albuquerque L."/>
            <person name="Lobo-da-Cunha A."/>
            <person name="da Costa M.S."/>
            <person name="Egas C."/>
        </authorList>
    </citation>
    <scope>NUCLEOTIDE SEQUENCE [LARGE SCALE GENOMIC DNA]</scope>
    <source>
        <strain evidence="6">F2-233</strain>
    </source>
</reference>
<dbReference type="PANTHER" id="PTHR46470:SF2">
    <property type="entry name" value="GLYCERALDEHYDE 3-PHOSPHATE PHOSPHATASE"/>
    <property type="match status" value="1"/>
</dbReference>
<evidence type="ECO:0000313" key="6">
    <source>
        <dbReference type="Proteomes" id="UP000254134"/>
    </source>
</evidence>
<dbReference type="PANTHER" id="PTHR46470">
    <property type="entry name" value="N-ACYLNEURAMINATE-9-PHOSPHATASE"/>
    <property type="match status" value="1"/>
</dbReference>
<name>A0A7M2YYB1_9ACTN</name>
<proteinExistence type="predicted"/>
<dbReference type="Proteomes" id="UP000254134">
    <property type="component" value="Unassembled WGS sequence"/>
</dbReference>
<dbReference type="NCBIfam" id="TIGR01549">
    <property type="entry name" value="HAD-SF-IA-v1"/>
    <property type="match status" value="1"/>
</dbReference>
<evidence type="ECO:0000256" key="1">
    <source>
        <dbReference type="ARBA" id="ARBA00001946"/>
    </source>
</evidence>
<dbReference type="AlphaFoldDB" id="A0A7M2YYB1"/>
<dbReference type="SUPFAM" id="SSF56784">
    <property type="entry name" value="HAD-like"/>
    <property type="match status" value="1"/>
</dbReference>
<accession>A0A7M2YYB1</accession>
<dbReference type="InterPro" id="IPR023214">
    <property type="entry name" value="HAD_sf"/>
</dbReference>
<comment type="cofactor">
    <cofactor evidence="1">
        <name>Mg(2+)</name>
        <dbReference type="ChEBI" id="CHEBI:18420"/>
    </cofactor>
</comment>
<keyword evidence="6" id="KW-1185">Reference proteome</keyword>
<dbReference type="RefSeq" id="WP_114796022.1">
    <property type="nucleotide sequence ID" value="NZ_QQZY01000003.1"/>
</dbReference>
<dbReference type="InterPro" id="IPR006439">
    <property type="entry name" value="HAD-SF_hydro_IA"/>
</dbReference>
<dbReference type="GO" id="GO:0044281">
    <property type="term" value="P:small molecule metabolic process"/>
    <property type="evidence" value="ECO:0007669"/>
    <property type="project" value="UniProtKB-ARBA"/>
</dbReference>
<dbReference type="InterPro" id="IPR036412">
    <property type="entry name" value="HAD-like_sf"/>
</dbReference>
<keyword evidence="2" id="KW-0479">Metal-binding</keyword>
<protein>
    <submittedName>
        <fullName evidence="5">HAD-SF-IA-v1: IA-type HAD hydrolase</fullName>
    </submittedName>
</protein>
<dbReference type="InterPro" id="IPR051400">
    <property type="entry name" value="HAD-like_hydrolase"/>
</dbReference>
<dbReference type="EMBL" id="QQZY01000003">
    <property type="protein sequence ID" value="RDI74720.1"/>
    <property type="molecule type" value="Genomic_DNA"/>
</dbReference>
<evidence type="ECO:0000256" key="2">
    <source>
        <dbReference type="ARBA" id="ARBA00022723"/>
    </source>
</evidence>
<dbReference type="OrthoDB" id="9810501at2"/>
<keyword evidence="3 5" id="KW-0378">Hydrolase</keyword>
<sequence>MKAVFFDVGETLVDEERYWRLLAEHVGVGPQVLWAALGVTIERGEEHTAMWPLLGIERPSAWDELTYVRADLYPDAIGCLEALRGAGLFVGIAGNQTSALERWAREEALPADSISSSASIGVRKPDAGFFERIVELAGCEPGQIAYVGDRVDNDVIPAAAAGLVAVHVRRGPWGRLQRAEGHAHLIVDSLAELPGALASVR</sequence>
<evidence type="ECO:0000256" key="4">
    <source>
        <dbReference type="ARBA" id="ARBA00022842"/>
    </source>
</evidence>
<organism evidence="5 6">
    <name type="scientific">Gaiella occulta</name>
    <dbReference type="NCBI Taxonomy" id="1002870"/>
    <lineage>
        <taxon>Bacteria</taxon>
        <taxon>Bacillati</taxon>
        <taxon>Actinomycetota</taxon>
        <taxon>Thermoleophilia</taxon>
        <taxon>Gaiellales</taxon>
        <taxon>Gaiellaceae</taxon>
        <taxon>Gaiella</taxon>
    </lineage>
</organism>
<dbReference type="Gene3D" id="3.40.50.1000">
    <property type="entry name" value="HAD superfamily/HAD-like"/>
    <property type="match status" value="1"/>
</dbReference>
<dbReference type="SFLD" id="SFLDS00003">
    <property type="entry name" value="Haloacid_Dehalogenase"/>
    <property type="match status" value="1"/>
</dbReference>
<dbReference type="SFLD" id="SFLDG01129">
    <property type="entry name" value="C1.5:_HAD__Beta-PGM__Phosphata"/>
    <property type="match status" value="1"/>
</dbReference>
<keyword evidence="4" id="KW-0460">Magnesium</keyword>